<keyword evidence="7" id="KW-1185">Reference proteome</keyword>
<keyword evidence="2" id="KW-0597">Phosphoprotein</keyword>
<dbReference type="GO" id="GO:0032993">
    <property type="term" value="C:protein-DNA complex"/>
    <property type="evidence" value="ECO:0007669"/>
    <property type="project" value="TreeGrafter"/>
</dbReference>
<organism evidence="6 7">
    <name type="scientific">Vasconcelosia minhoensis LEGE 07310</name>
    <dbReference type="NCBI Taxonomy" id="915328"/>
    <lineage>
        <taxon>Bacteria</taxon>
        <taxon>Bacillati</taxon>
        <taxon>Cyanobacteriota</taxon>
        <taxon>Cyanophyceae</taxon>
        <taxon>Nodosilineales</taxon>
        <taxon>Cymatolegaceae</taxon>
        <taxon>Vasconcelosia</taxon>
        <taxon>Vasconcelosia minhoensis</taxon>
    </lineage>
</organism>
<dbReference type="Proteomes" id="UP000636505">
    <property type="component" value="Unassembled WGS sequence"/>
</dbReference>
<dbReference type="GO" id="GO:0000976">
    <property type="term" value="F:transcription cis-regulatory region binding"/>
    <property type="evidence" value="ECO:0007669"/>
    <property type="project" value="TreeGrafter"/>
</dbReference>
<dbReference type="PROSITE" id="PS50110">
    <property type="entry name" value="RESPONSE_REGULATORY"/>
    <property type="match status" value="1"/>
</dbReference>
<evidence type="ECO:0000259" key="5">
    <source>
        <dbReference type="PROSITE" id="PS51755"/>
    </source>
</evidence>
<feature type="modified residue" description="4-aspartylphosphate" evidence="2">
    <location>
        <position position="51"/>
    </location>
</feature>
<feature type="domain" description="OmpR/PhoB-type" evidence="5">
    <location>
        <begin position="124"/>
        <end position="165"/>
    </location>
</feature>
<gene>
    <name evidence="6" type="ORF">IQ241_21880</name>
</gene>
<dbReference type="SUPFAM" id="SSF52172">
    <property type="entry name" value="CheY-like"/>
    <property type="match status" value="1"/>
</dbReference>
<dbReference type="PANTHER" id="PTHR48111:SF15">
    <property type="entry name" value="OMPR SUBFAMILY"/>
    <property type="match status" value="1"/>
</dbReference>
<name>A0A8J7A9Q0_9CYAN</name>
<evidence type="ECO:0000256" key="3">
    <source>
        <dbReference type="PROSITE-ProRule" id="PRU01091"/>
    </source>
</evidence>
<dbReference type="GO" id="GO:0005829">
    <property type="term" value="C:cytosol"/>
    <property type="evidence" value="ECO:0007669"/>
    <property type="project" value="TreeGrafter"/>
</dbReference>
<dbReference type="EMBL" id="JADEXG010000073">
    <property type="protein sequence ID" value="MBE9079907.1"/>
    <property type="molecule type" value="Genomic_DNA"/>
</dbReference>
<accession>A0A8J7A9Q0</accession>
<proteinExistence type="predicted"/>
<evidence type="ECO:0000256" key="2">
    <source>
        <dbReference type="PROSITE-ProRule" id="PRU00169"/>
    </source>
</evidence>
<dbReference type="Gene3D" id="3.40.50.2300">
    <property type="match status" value="1"/>
</dbReference>
<protein>
    <submittedName>
        <fullName evidence="6">Response regulator transcription factor</fullName>
    </submittedName>
</protein>
<dbReference type="GO" id="GO:0006355">
    <property type="term" value="P:regulation of DNA-templated transcription"/>
    <property type="evidence" value="ECO:0007669"/>
    <property type="project" value="InterPro"/>
</dbReference>
<feature type="domain" description="Response regulatory" evidence="4">
    <location>
        <begin position="2"/>
        <end position="116"/>
    </location>
</feature>
<dbReference type="InterPro" id="IPR039420">
    <property type="entry name" value="WalR-like"/>
</dbReference>
<sequence>MKILVVEDDFTVAQTLQHLLSSYHYAVDTAADGEAGLQLAEVYEYDLALLDVVLPRLDGIGLCQQLRTKGFQFPILLLTGQGGSRQKAIALNAGADDYVVKPFDPEELMARVQALLRRGGPQTKPLLQWGKLAIDPSSRRVTYGDQLLAILSTQRSILLRSGRHF</sequence>
<dbReference type="SMART" id="SM00448">
    <property type="entry name" value="REC"/>
    <property type="match status" value="1"/>
</dbReference>
<evidence type="ECO:0000259" key="4">
    <source>
        <dbReference type="PROSITE" id="PS50110"/>
    </source>
</evidence>
<dbReference type="InterPro" id="IPR011006">
    <property type="entry name" value="CheY-like_superfamily"/>
</dbReference>
<dbReference type="PROSITE" id="PS51755">
    <property type="entry name" value="OMPR_PHOB"/>
    <property type="match status" value="1"/>
</dbReference>
<reference evidence="6" key="1">
    <citation type="submission" date="2020-10" db="EMBL/GenBank/DDBJ databases">
        <authorList>
            <person name="Castelo-Branco R."/>
            <person name="Eusebio N."/>
            <person name="Adriana R."/>
            <person name="Vieira A."/>
            <person name="Brugerolle De Fraissinette N."/>
            <person name="Rezende De Castro R."/>
            <person name="Schneider M.P."/>
            <person name="Vasconcelos V."/>
            <person name="Leao P.N."/>
        </authorList>
    </citation>
    <scope>NUCLEOTIDE SEQUENCE</scope>
    <source>
        <strain evidence="6">LEGE 07310</strain>
    </source>
</reference>
<dbReference type="Pfam" id="PF00072">
    <property type="entry name" value="Response_reg"/>
    <property type="match status" value="1"/>
</dbReference>
<feature type="DNA-binding region" description="OmpR/PhoB-type" evidence="3">
    <location>
        <begin position="124"/>
        <end position="165"/>
    </location>
</feature>
<dbReference type="PANTHER" id="PTHR48111">
    <property type="entry name" value="REGULATOR OF RPOS"/>
    <property type="match status" value="1"/>
</dbReference>
<evidence type="ECO:0000313" key="7">
    <source>
        <dbReference type="Proteomes" id="UP000636505"/>
    </source>
</evidence>
<dbReference type="InterPro" id="IPR001789">
    <property type="entry name" value="Sig_transdc_resp-reg_receiver"/>
</dbReference>
<evidence type="ECO:0000313" key="6">
    <source>
        <dbReference type="EMBL" id="MBE9079907.1"/>
    </source>
</evidence>
<keyword evidence="1 3" id="KW-0238">DNA-binding</keyword>
<dbReference type="AlphaFoldDB" id="A0A8J7A9Q0"/>
<dbReference type="GO" id="GO:0000156">
    <property type="term" value="F:phosphorelay response regulator activity"/>
    <property type="evidence" value="ECO:0007669"/>
    <property type="project" value="TreeGrafter"/>
</dbReference>
<evidence type="ECO:0000256" key="1">
    <source>
        <dbReference type="ARBA" id="ARBA00023125"/>
    </source>
</evidence>
<dbReference type="InterPro" id="IPR001867">
    <property type="entry name" value="OmpR/PhoB-type_DNA-bd"/>
</dbReference>
<comment type="caution">
    <text evidence="6">The sequence shown here is derived from an EMBL/GenBank/DDBJ whole genome shotgun (WGS) entry which is preliminary data.</text>
</comment>